<dbReference type="InterPro" id="IPR018878">
    <property type="entry name" value="ORF6C_dom"/>
</dbReference>
<keyword evidence="1" id="KW-0175">Coiled coil</keyword>
<dbReference type="SMART" id="SM01040">
    <property type="entry name" value="Bro-N"/>
    <property type="match status" value="1"/>
</dbReference>
<evidence type="ECO:0000256" key="1">
    <source>
        <dbReference type="SAM" id="Coils"/>
    </source>
</evidence>
<dbReference type="EMBL" id="BOQE01000002">
    <property type="protein sequence ID" value="GIM48502.1"/>
    <property type="molecule type" value="Genomic_DNA"/>
</dbReference>
<comment type="caution">
    <text evidence="3">The sequence shown here is derived from an EMBL/GenBank/DDBJ whole genome shotgun (WGS) entry which is preliminary data.</text>
</comment>
<dbReference type="AlphaFoldDB" id="A0AAV4LKX8"/>
<feature type="coiled-coil region" evidence="1">
    <location>
        <begin position="126"/>
        <end position="167"/>
    </location>
</feature>
<keyword evidence="4" id="KW-1185">Reference proteome</keyword>
<dbReference type="Pfam" id="PF02498">
    <property type="entry name" value="Bro-N"/>
    <property type="match status" value="1"/>
</dbReference>
<dbReference type="PROSITE" id="PS51750">
    <property type="entry name" value="BRO_N"/>
    <property type="match status" value="1"/>
</dbReference>
<evidence type="ECO:0000313" key="4">
    <source>
        <dbReference type="Proteomes" id="UP001057291"/>
    </source>
</evidence>
<reference evidence="3" key="1">
    <citation type="journal article" date="2023" name="Int. J. Syst. Evol. Microbiol.">
        <title>Collibacillus ludicampi gen. nov., sp. nov., a new soil bacterium of the family Alicyclobacillaceae.</title>
        <authorList>
            <person name="Jojima T."/>
            <person name="Ioku Y."/>
            <person name="Fukuta Y."/>
            <person name="Shirasaka N."/>
            <person name="Matsumura Y."/>
            <person name="Mori M."/>
        </authorList>
    </citation>
    <scope>NUCLEOTIDE SEQUENCE</scope>
    <source>
        <strain evidence="3">TP075</strain>
    </source>
</reference>
<accession>A0AAV4LKX8</accession>
<sequence>MEQTLKFEFQGQSIRAIEREGELWFVAKDIATVLGYSNPTVAVSKILTRNIEEFKGCQGVTKVVTPGGVQEVTILNEFGLYSFCMLSRTEVATRFRIFVRNLIVEWRKAHMTREPVPSPVKPAPIVEHIEDALILAIQQIKELRLKQEQQQEEIQRLRLIVDNTRALAPSILSPKEKAVIRAEVSQRIKWLTRNGYIATFQKLYTALNGHMQVSSYMDIPSARLDEAIRFIRNWRPAGTPLFEQTQMF</sequence>
<evidence type="ECO:0000313" key="3">
    <source>
        <dbReference type="EMBL" id="GIM48502.1"/>
    </source>
</evidence>
<evidence type="ECO:0000259" key="2">
    <source>
        <dbReference type="PROSITE" id="PS51750"/>
    </source>
</evidence>
<feature type="domain" description="Bro-N" evidence="2">
    <location>
        <begin position="1"/>
        <end position="111"/>
    </location>
</feature>
<protein>
    <recommendedName>
        <fullName evidence="2">Bro-N domain-containing protein</fullName>
    </recommendedName>
</protein>
<dbReference type="Proteomes" id="UP001057291">
    <property type="component" value="Unassembled WGS sequence"/>
</dbReference>
<name>A0AAV4LKX8_9BACL</name>
<proteinExistence type="predicted"/>
<dbReference type="PANTHER" id="PTHR36180">
    <property type="entry name" value="DNA-BINDING PROTEIN-RELATED-RELATED"/>
    <property type="match status" value="1"/>
</dbReference>
<dbReference type="PANTHER" id="PTHR36180:SF2">
    <property type="entry name" value="BRO FAMILY PROTEIN"/>
    <property type="match status" value="1"/>
</dbReference>
<gene>
    <name evidence="3" type="ORF">DNHGIG_40510</name>
</gene>
<dbReference type="RefSeq" id="WP_282201549.1">
    <property type="nucleotide sequence ID" value="NZ_BOQE01000002.1"/>
</dbReference>
<dbReference type="InterPro" id="IPR003497">
    <property type="entry name" value="BRO_N_domain"/>
</dbReference>
<dbReference type="Pfam" id="PF10552">
    <property type="entry name" value="ORF6C"/>
    <property type="match status" value="1"/>
</dbReference>
<organism evidence="3 4">
    <name type="scientific">Collibacillus ludicampi</name>
    <dbReference type="NCBI Taxonomy" id="2771369"/>
    <lineage>
        <taxon>Bacteria</taxon>
        <taxon>Bacillati</taxon>
        <taxon>Bacillota</taxon>
        <taxon>Bacilli</taxon>
        <taxon>Bacillales</taxon>
        <taxon>Alicyclobacillaceae</taxon>
        <taxon>Collibacillus</taxon>
    </lineage>
</organism>